<organism evidence="3 4">
    <name type="scientific">Cereibacter changlensis</name>
    <dbReference type="NCBI Taxonomy" id="402884"/>
    <lineage>
        <taxon>Bacteria</taxon>
        <taxon>Pseudomonadati</taxon>
        <taxon>Pseudomonadota</taxon>
        <taxon>Alphaproteobacteria</taxon>
        <taxon>Rhodobacterales</taxon>
        <taxon>Paracoccaceae</taxon>
        <taxon>Cereibacter</taxon>
    </lineage>
</organism>
<dbReference type="InterPro" id="IPR028098">
    <property type="entry name" value="Glyco_trans_4-like_N"/>
</dbReference>
<dbReference type="Pfam" id="PF13439">
    <property type="entry name" value="Glyco_transf_4"/>
    <property type="match status" value="1"/>
</dbReference>
<dbReference type="SUPFAM" id="SSF53756">
    <property type="entry name" value="UDP-Glycosyltransferase/glycogen phosphorylase"/>
    <property type="match status" value="1"/>
</dbReference>
<dbReference type="PANTHER" id="PTHR46401">
    <property type="entry name" value="GLYCOSYLTRANSFERASE WBBK-RELATED"/>
    <property type="match status" value="1"/>
</dbReference>
<gene>
    <name evidence="3" type="ORF">LX76_02360</name>
</gene>
<name>A0A2W7R5Z1_9RHOB</name>
<keyword evidence="3" id="KW-0808">Transferase</keyword>
<reference evidence="3 4" key="1">
    <citation type="submission" date="2018-06" db="EMBL/GenBank/DDBJ databases">
        <title>Genomic Encyclopedia of Archaeal and Bacterial Type Strains, Phase II (KMG-II): from individual species to whole genera.</title>
        <authorList>
            <person name="Goeker M."/>
        </authorList>
    </citation>
    <scope>NUCLEOTIDE SEQUENCE [LARGE SCALE GENOMIC DNA]</scope>
    <source>
        <strain evidence="3 4">DSM 18774</strain>
    </source>
</reference>
<comment type="caution">
    <text evidence="3">The sequence shown here is derived from an EMBL/GenBank/DDBJ whole genome shotgun (WGS) entry which is preliminary data.</text>
</comment>
<protein>
    <submittedName>
        <fullName evidence="3">Glycosyltransferase involved in cell wall biosynthesis</fullName>
    </submittedName>
</protein>
<accession>A0A2W7R5Z1</accession>
<evidence type="ECO:0000259" key="1">
    <source>
        <dbReference type="Pfam" id="PF00534"/>
    </source>
</evidence>
<evidence type="ECO:0000259" key="2">
    <source>
        <dbReference type="Pfam" id="PF13439"/>
    </source>
</evidence>
<dbReference type="Gene3D" id="3.40.50.2000">
    <property type="entry name" value="Glycogen Phosphorylase B"/>
    <property type="match status" value="2"/>
</dbReference>
<dbReference type="GO" id="GO:0016757">
    <property type="term" value="F:glycosyltransferase activity"/>
    <property type="evidence" value="ECO:0007669"/>
    <property type="project" value="InterPro"/>
</dbReference>
<dbReference type="AlphaFoldDB" id="A0A2W7R5Z1"/>
<evidence type="ECO:0000313" key="3">
    <source>
        <dbReference type="EMBL" id="PZX53720.1"/>
    </source>
</evidence>
<feature type="domain" description="Glycosyltransferase subfamily 4-like N-terminal" evidence="2">
    <location>
        <begin position="17"/>
        <end position="181"/>
    </location>
</feature>
<evidence type="ECO:0000313" key="4">
    <source>
        <dbReference type="Proteomes" id="UP000249538"/>
    </source>
</evidence>
<dbReference type="Proteomes" id="UP000249538">
    <property type="component" value="Unassembled WGS sequence"/>
</dbReference>
<dbReference type="Pfam" id="PF00534">
    <property type="entry name" value="Glycos_transf_1"/>
    <property type="match status" value="1"/>
</dbReference>
<dbReference type="CDD" id="cd03801">
    <property type="entry name" value="GT4_PimA-like"/>
    <property type="match status" value="1"/>
</dbReference>
<proteinExistence type="predicted"/>
<dbReference type="InterPro" id="IPR001296">
    <property type="entry name" value="Glyco_trans_1"/>
</dbReference>
<sequence>MSSEASRLSVLMTVDAVGGVWRYAMDLAAGLAEEGVAVVFAGFGPPPSAAQRQEARRIGLLEWQDAPLDWLARGPQELEPVPGLIAAVARRHRVDVLHLNAPSQAAGLSVPVPVVAVSHSCIPTWFNTMRGNGLPPDWLWHRRLNRIGLMAANAVLTPSHAQARLMVEAYGPLPELRVVPNASSFAPPPASAPRERFVLAAGRWWDEGKNAAVLDAAAETITAPVVLAGATVSPEGDRVPLPRCDLRGSLPPEALAGLMQRAAVFVAPSLYEPFGLAVLEAARARLPLVLADIPTFRELWQDAAVFFPPRDAEALSLLVNGLLDDPSRCRRLGEAAERASRRFTLQAQTAATRALYAELCPLSELQS</sequence>
<dbReference type="PANTHER" id="PTHR46401:SF8">
    <property type="entry name" value="BLL6006 PROTEIN"/>
    <property type="match status" value="1"/>
</dbReference>
<dbReference type="EMBL" id="QKZS01000006">
    <property type="protein sequence ID" value="PZX53720.1"/>
    <property type="molecule type" value="Genomic_DNA"/>
</dbReference>
<feature type="domain" description="Glycosyl transferase family 1" evidence="1">
    <location>
        <begin position="246"/>
        <end position="338"/>
    </location>
</feature>
<dbReference type="RefSeq" id="WP_111467388.1">
    <property type="nucleotide sequence ID" value="NZ_QKZS01000006.1"/>
</dbReference>